<proteinExistence type="predicted"/>
<dbReference type="PROSITE" id="PS50943">
    <property type="entry name" value="HTH_CROC1"/>
    <property type="match status" value="1"/>
</dbReference>
<name>A0ABQ2JNI1_9ACTN</name>
<accession>A0ABQ2JNI1</accession>
<sequence>MVSEATGRSLADKINHLFATIKDADGQEYSNDYVANAISQSGIGISMSYVWQLRKGKKDNPTVRHLTGLANFFGVPTAYFFDDSVMGQVDGRLEKMAAEHASFGDALENGDVKLMAMRAGELSEERRKQVMDLLDVVYKLEQAEHRE</sequence>
<reference evidence="3" key="1">
    <citation type="journal article" date="2019" name="Int. J. Syst. Evol. Microbiol.">
        <title>The Global Catalogue of Microorganisms (GCM) 10K type strain sequencing project: providing services to taxonomists for standard genome sequencing and annotation.</title>
        <authorList>
            <consortium name="The Broad Institute Genomics Platform"/>
            <consortium name="The Broad Institute Genome Sequencing Center for Infectious Disease"/>
            <person name="Wu L."/>
            <person name="Ma J."/>
        </authorList>
    </citation>
    <scope>NUCLEOTIDE SEQUENCE [LARGE SCALE GENOMIC DNA]</scope>
    <source>
        <strain evidence="3">CGMCC 4.7323</strain>
    </source>
</reference>
<organism evidence="2 3">
    <name type="scientific">Streptomyces kronopolitis</name>
    <dbReference type="NCBI Taxonomy" id="1612435"/>
    <lineage>
        <taxon>Bacteria</taxon>
        <taxon>Bacillati</taxon>
        <taxon>Actinomycetota</taxon>
        <taxon>Actinomycetes</taxon>
        <taxon>Kitasatosporales</taxon>
        <taxon>Streptomycetaceae</taxon>
        <taxon>Streptomyces</taxon>
    </lineage>
</organism>
<dbReference type="InterPro" id="IPR001387">
    <property type="entry name" value="Cro/C1-type_HTH"/>
</dbReference>
<gene>
    <name evidence="2" type="ORF">GCM10012285_41690</name>
</gene>
<evidence type="ECO:0000313" key="3">
    <source>
        <dbReference type="Proteomes" id="UP000600080"/>
    </source>
</evidence>
<dbReference type="Gene3D" id="1.10.260.40">
    <property type="entry name" value="lambda repressor-like DNA-binding domains"/>
    <property type="match status" value="1"/>
</dbReference>
<comment type="caution">
    <text evidence="2">The sequence shown here is derived from an EMBL/GenBank/DDBJ whole genome shotgun (WGS) entry which is preliminary data.</text>
</comment>
<protein>
    <recommendedName>
        <fullName evidence="1">HTH cro/C1-type domain-containing protein</fullName>
    </recommendedName>
</protein>
<dbReference type="SUPFAM" id="SSF47413">
    <property type="entry name" value="lambda repressor-like DNA-binding domains"/>
    <property type="match status" value="1"/>
</dbReference>
<evidence type="ECO:0000259" key="1">
    <source>
        <dbReference type="PROSITE" id="PS50943"/>
    </source>
</evidence>
<keyword evidence="3" id="KW-1185">Reference proteome</keyword>
<evidence type="ECO:0000313" key="2">
    <source>
        <dbReference type="EMBL" id="GGN51496.1"/>
    </source>
</evidence>
<dbReference type="EMBL" id="BMND01000018">
    <property type="protein sequence ID" value="GGN51496.1"/>
    <property type="molecule type" value="Genomic_DNA"/>
</dbReference>
<dbReference type="InterPro" id="IPR010982">
    <property type="entry name" value="Lambda_DNA-bd_dom_sf"/>
</dbReference>
<dbReference type="Proteomes" id="UP000600080">
    <property type="component" value="Unassembled WGS sequence"/>
</dbReference>
<feature type="domain" description="HTH cro/C1-type" evidence="1">
    <location>
        <begin position="43"/>
        <end position="80"/>
    </location>
</feature>